<proteinExistence type="predicted"/>
<name>A0A7S1AYF0_NOCSC</name>
<keyword evidence="1" id="KW-0812">Transmembrane</keyword>
<feature type="transmembrane region" description="Helical" evidence="1">
    <location>
        <begin position="90"/>
        <end position="111"/>
    </location>
</feature>
<feature type="transmembrane region" description="Helical" evidence="1">
    <location>
        <begin position="142"/>
        <end position="162"/>
    </location>
</feature>
<sequence length="496" mass="55207">MSRVTHLLCSPGGPWAADGNPGFDAVGGLTAACVLTSFALLVAWIGSPRPRMTALFVLLWMMWFVAEMLNGREVWQEMTAMVENASTVTIGLLEMLILCIPAWGVVFMPYLSDVWDRSKPHVLKFMEFIIEKDWNMTWKERITWIVVIVAVAGSIALFWFVFTRVSREMLSTDLMVQSTFLVCGPAIWAGCAQMPLEAAKFTSMVVMSVVPVPWTLSLCLQMERHTSLSQDPLDAGVVPDAWSERMREGFRHLVSSCRCSVSSMHGQAQRMLGYWCCWPLLELCHVGADEISIFERSVHAFVIAVVMFFLLWRGNCLITCALDLGADKLERTASRTLGFVLSSLPCCWRGQSSDVLHRRLKGVGTYMVLALAESLLVIIRTLQGAPLNSIVSTSIVCAAAVESAACVTRGSHDARQSRLVFWCLLVLWRWLCWIPCLTETLTQWAPLALITVIVSSRPLLSALRCVSSSWSRRARRDGLGKSQREPLLGDHVVNGA</sequence>
<gene>
    <name evidence="2" type="ORF">NSCI0253_LOCUS42971</name>
</gene>
<accession>A0A7S1AYF0</accession>
<organism evidence="2">
    <name type="scientific">Noctiluca scintillans</name>
    <name type="common">Sea sparkle</name>
    <name type="synonym">Red tide dinoflagellate</name>
    <dbReference type="NCBI Taxonomy" id="2966"/>
    <lineage>
        <taxon>Eukaryota</taxon>
        <taxon>Sar</taxon>
        <taxon>Alveolata</taxon>
        <taxon>Dinophyceae</taxon>
        <taxon>Noctilucales</taxon>
        <taxon>Noctilucaceae</taxon>
        <taxon>Noctiluca</taxon>
    </lineage>
</organism>
<dbReference type="AlphaFoldDB" id="A0A7S1AYF0"/>
<reference evidence="2" key="1">
    <citation type="submission" date="2021-01" db="EMBL/GenBank/DDBJ databases">
        <authorList>
            <person name="Corre E."/>
            <person name="Pelletier E."/>
            <person name="Niang G."/>
            <person name="Scheremetjew M."/>
            <person name="Finn R."/>
            <person name="Kale V."/>
            <person name="Holt S."/>
            <person name="Cochrane G."/>
            <person name="Meng A."/>
            <person name="Brown T."/>
            <person name="Cohen L."/>
        </authorList>
    </citation>
    <scope>NUCLEOTIDE SEQUENCE</scope>
</reference>
<keyword evidence="1" id="KW-0472">Membrane</keyword>
<feature type="transmembrane region" description="Helical" evidence="1">
    <location>
        <begin position="52"/>
        <end position="69"/>
    </location>
</feature>
<protein>
    <recommendedName>
        <fullName evidence="3">Transmembrane protein</fullName>
    </recommendedName>
</protein>
<feature type="transmembrane region" description="Helical" evidence="1">
    <location>
        <begin position="25"/>
        <end position="46"/>
    </location>
</feature>
<evidence type="ECO:0008006" key="3">
    <source>
        <dbReference type="Google" id="ProtNLM"/>
    </source>
</evidence>
<evidence type="ECO:0000256" key="1">
    <source>
        <dbReference type="SAM" id="Phobius"/>
    </source>
</evidence>
<evidence type="ECO:0000313" key="2">
    <source>
        <dbReference type="EMBL" id="CAD8868615.1"/>
    </source>
</evidence>
<dbReference type="EMBL" id="HBFQ01060703">
    <property type="protein sequence ID" value="CAD8868615.1"/>
    <property type="molecule type" value="Transcribed_RNA"/>
</dbReference>
<feature type="transmembrane region" description="Helical" evidence="1">
    <location>
        <begin position="174"/>
        <end position="195"/>
    </location>
</feature>
<keyword evidence="1" id="KW-1133">Transmembrane helix</keyword>